<feature type="domain" description="SRCR" evidence="11">
    <location>
        <begin position="257"/>
        <end position="371"/>
    </location>
</feature>
<dbReference type="OrthoDB" id="6286334at2759"/>
<accession>A0A8S4PN61</accession>
<comment type="caution">
    <text evidence="12">The sequence shown here is derived from an EMBL/GenBank/DDBJ whole genome shotgun (WGS) entry which is preliminary data.</text>
</comment>
<feature type="disulfide bond" evidence="9">
    <location>
        <begin position="330"/>
        <end position="340"/>
    </location>
</feature>
<evidence type="ECO:0000256" key="7">
    <source>
        <dbReference type="ARBA" id="ARBA00023157"/>
    </source>
</evidence>
<dbReference type="FunFam" id="3.10.250.10:FF:000016">
    <property type="entry name" value="Scavenger receptor cysteine-rich protein type 12"/>
    <property type="match status" value="1"/>
</dbReference>
<evidence type="ECO:0000256" key="6">
    <source>
        <dbReference type="ARBA" id="ARBA00023136"/>
    </source>
</evidence>
<dbReference type="Proteomes" id="UP000749559">
    <property type="component" value="Unassembled WGS sequence"/>
</dbReference>
<evidence type="ECO:0000256" key="10">
    <source>
        <dbReference type="SAM" id="SignalP"/>
    </source>
</evidence>
<feature type="domain" description="SRCR" evidence="11">
    <location>
        <begin position="28"/>
        <end position="135"/>
    </location>
</feature>
<evidence type="ECO:0000259" key="11">
    <source>
        <dbReference type="PROSITE" id="PS50287"/>
    </source>
</evidence>
<evidence type="ECO:0000256" key="2">
    <source>
        <dbReference type="ARBA" id="ARBA00022692"/>
    </source>
</evidence>
<dbReference type="PROSITE" id="PS00420">
    <property type="entry name" value="SRCR_1"/>
    <property type="match status" value="1"/>
</dbReference>
<reference evidence="12" key="1">
    <citation type="submission" date="2022-03" db="EMBL/GenBank/DDBJ databases">
        <authorList>
            <person name="Martin C."/>
        </authorList>
    </citation>
    <scope>NUCLEOTIDE SEQUENCE</scope>
</reference>
<dbReference type="PRINTS" id="PR00258">
    <property type="entry name" value="SPERACTRCPTR"/>
</dbReference>
<organism evidence="12 13">
    <name type="scientific">Owenia fusiformis</name>
    <name type="common">Polychaete worm</name>
    <dbReference type="NCBI Taxonomy" id="6347"/>
    <lineage>
        <taxon>Eukaryota</taxon>
        <taxon>Metazoa</taxon>
        <taxon>Spiralia</taxon>
        <taxon>Lophotrochozoa</taxon>
        <taxon>Annelida</taxon>
        <taxon>Polychaeta</taxon>
        <taxon>Sedentaria</taxon>
        <taxon>Canalipalpata</taxon>
        <taxon>Sabellida</taxon>
        <taxon>Oweniida</taxon>
        <taxon>Oweniidae</taxon>
        <taxon>Owenia</taxon>
    </lineage>
</organism>
<keyword evidence="7 9" id="KW-1015">Disulfide bond</keyword>
<keyword evidence="2" id="KW-0812">Transmembrane</keyword>
<evidence type="ECO:0000313" key="12">
    <source>
        <dbReference type="EMBL" id="CAH1794724.1"/>
    </source>
</evidence>
<keyword evidence="5" id="KW-1133">Transmembrane helix</keyword>
<evidence type="ECO:0000256" key="5">
    <source>
        <dbReference type="ARBA" id="ARBA00022989"/>
    </source>
</evidence>
<gene>
    <name evidence="12" type="ORF">OFUS_LOCUS19372</name>
</gene>
<dbReference type="PANTHER" id="PTHR19331">
    <property type="entry name" value="SCAVENGER RECEPTOR DOMAIN-CONTAINING"/>
    <property type="match status" value="1"/>
</dbReference>
<proteinExistence type="predicted"/>
<dbReference type="SMART" id="SM00202">
    <property type="entry name" value="SR"/>
    <property type="match status" value="4"/>
</dbReference>
<sequence>MLCSDIGGAVTFLSLCVTVFSMPPPQLVRLVGGSDPRAGIVEVYHNGSWGYLCGGAIDTRDDASVTCRQLGYPDAIPITISGWIFEWVEKPFVLDKVTCTGDEAALQDCPNSGWRDYIPPFYKCYKNWASTLWCAPEVPKVRLVGGRGGWEGNVEVHSLGKWGYICNPSYNIDIERMTKQAQVICGQLGFNREDAYPLFDNFFDVVDESDYVIVPNFLCDGTEDSLMDCDYNGFIDDLKCYHRHAFAVSCKKEPVKLRLVDGESETRGRLEVYGYGKKSPVCGYLFNEDEATVACRELGIDPQGTKPAVLPSHRFFRSTLERTRLSGVDCHGDEETYQKCYNVLFGRIPRIRHDDIIEGCGERDQIGIDCRPDPIQVRLVDGPNERSGRVEVYYAGVWGTICGKDFEKIHAEIVCSTLGFGTENTIAYQASPYGTGSLALVMQIALDCDPSDLRFERCQMIWDSAGPLCADWNDNDSMFVAAVACGEVENVIV</sequence>
<evidence type="ECO:0000256" key="1">
    <source>
        <dbReference type="ARBA" id="ARBA00004167"/>
    </source>
</evidence>
<keyword evidence="13" id="KW-1185">Reference proteome</keyword>
<dbReference type="SUPFAM" id="SSF56487">
    <property type="entry name" value="SRCR-like"/>
    <property type="match status" value="4"/>
</dbReference>
<evidence type="ECO:0000256" key="3">
    <source>
        <dbReference type="ARBA" id="ARBA00022729"/>
    </source>
</evidence>
<keyword evidence="3 10" id="KW-0732">Signal</keyword>
<evidence type="ECO:0000256" key="8">
    <source>
        <dbReference type="ARBA" id="ARBA00023180"/>
    </source>
</evidence>
<dbReference type="InterPro" id="IPR001190">
    <property type="entry name" value="SRCR"/>
</dbReference>
<feature type="disulfide bond" evidence="9">
    <location>
        <begin position="219"/>
        <end position="229"/>
    </location>
</feature>
<evidence type="ECO:0000256" key="4">
    <source>
        <dbReference type="ARBA" id="ARBA00022737"/>
    </source>
</evidence>
<comment type="subcellular location">
    <subcellularLocation>
        <location evidence="1">Membrane</location>
        <topology evidence="1">Single-pass membrane protein</topology>
    </subcellularLocation>
</comment>
<dbReference type="Gene3D" id="3.10.250.10">
    <property type="entry name" value="SRCR-like domain"/>
    <property type="match status" value="4"/>
</dbReference>
<keyword evidence="6" id="KW-0472">Membrane</keyword>
<protein>
    <recommendedName>
        <fullName evidence="11">SRCR domain-containing protein</fullName>
    </recommendedName>
</protein>
<comment type="caution">
    <text evidence="9">Lacks conserved residue(s) required for the propagation of feature annotation.</text>
</comment>
<feature type="chain" id="PRO_5035816781" description="SRCR domain-containing protein" evidence="10">
    <location>
        <begin position="22"/>
        <end position="493"/>
    </location>
</feature>
<dbReference type="GO" id="GO:0016020">
    <property type="term" value="C:membrane"/>
    <property type="evidence" value="ECO:0007669"/>
    <property type="project" value="UniProtKB-SubCell"/>
</dbReference>
<feature type="signal peptide" evidence="10">
    <location>
        <begin position="1"/>
        <end position="21"/>
    </location>
</feature>
<feature type="domain" description="SRCR" evidence="11">
    <location>
        <begin position="141"/>
        <end position="251"/>
    </location>
</feature>
<dbReference type="EMBL" id="CAIIXF020000009">
    <property type="protein sequence ID" value="CAH1794724.1"/>
    <property type="molecule type" value="Genomic_DNA"/>
</dbReference>
<dbReference type="PROSITE" id="PS50287">
    <property type="entry name" value="SRCR_2"/>
    <property type="match status" value="4"/>
</dbReference>
<dbReference type="InterPro" id="IPR036772">
    <property type="entry name" value="SRCR-like_dom_sf"/>
</dbReference>
<keyword evidence="8" id="KW-0325">Glycoprotein</keyword>
<keyword evidence="4" id="KW-0677">Repeat</keyword>
<name>A0A8S4PN61_OWEFU</name>
<dbReference type="AlphaFoldDB" id="A0A8S4PN61"/>
<evidence type="ECO:0000313" key="13">
    <source>
        <dbReference type="Proteomes" id="UP000749559"/>
    </source>
</evidence>
<feature type="disulfide bond" evidence="9">
    <location>
        <begin position="448"/>
        <end position="458"/>
    </location>
</feature>
<feature type="disulfide bond" evidence="9">
    <location>
        <begin position="99"/>
        <end position="109"/>
    </location>
</feature>
<feature type="domain" description="SRCR" evidence="11">
    <location>
        <begin position="377"/>
        <end position="486"/>
    </location>
</feature>
<evidence type="ECO:0000256" key="9">
    <source>
        <dbReference type="PROSITE-ProRule" id="PRU00196"/>
    </source>
</evidence>
<dbReference type="Pfam" id="PF00530">
    <property type="entry name" value="SRCR"/>
    <property type="match status" value="4"/>
</dbReference>